<comment type="caution">
    <text evidence="2">The sequence shown here is derived from an EMBL/GenBank/DDBJ whole genome shotgun (WGS) entry which is preliminary data.</text>
</comment>
<reference evidence="2 3" key="1">
    <citation type="submission" date="2014-12" db="EMBL/GenBank/DDBJ databases">
        <title>Genome assembly of Enhygromyxa salina DSM 15201.</title>
        <authorList>
            <person name="Sharma G."/>
            <person name="Subramanian S."/>
        </authorList>
    </citation>
    <scope>NUCLEOTIDE SEQUENCE [LARGE SCALE GENOMIC DNA]</scope>
    <source>
        <strain evidence="2 3">DSM 15201</strain>
    </source>
</reference>
<protein>
    <recommendedName>
        <fullName evidence="4">Peptidase M48 domain-containing protein</fullName>
    </recommendedName>
</protein>
<evidence type="ECO:0008006" key="4">
    <source>
        <dbReference type="Google" id="ProtNLM"/>
    </source>
</evidence>
<accession>A0A0C1ZU00</accession>
<evidence type="ECO:0000313" key="2">
    <source>
        <dbReference type="EMBL" id="KIG14533.1"/>
    </source>
</evidence>
<organism evidence="2 3">
    <name type="scientific">Enhygromyxa salina</name>
    <dbReference type="NCBI Taxonomy" id="215803"/>
    <lineage>
        <taxon>Bacteria</taxon>
        <taxon>Pseudomonadati</taxon>
        <taxon>Myxococcota</taxon>
        <taxon>Polyangia</taxon>
        <taxon>Nannocystales</taxon>
        <taxon>Nannocystaceae</taxon>
        <taxon>Enhygromyxa</taxon>
    </lineage>
</organism>
<evidence type="ECO:0000256" key="1">
    <source>
        <dbReference type="SAM" id="MobiDB-lite"/>
    </source>
</evidence>
<feature type="region of interest" description="Disordered" evidence="1">
    <location>
        <begin position="278"/>
        <end position="299"/>
    </location>
</feature>
<proteinExistence type="predicted"/>
<evidence type="ECO:0000313" key="3">
    <source>
        <dbReference type="Proteomes" id="UP000031599"/>
    </source>
</evidence>
<dbReference type="Proteomes" id="UP000031599">
    <property type="component" value="Unassembled WGS sequence"/>
</dbReference>
<dbReference type="EMBL" id="JMCC02000071">
    <property type="protein sequence ID" value="KIG14533.1"/>
    <property type="molecule type" value="Genomic_DNA"/>
</dbReference>
<dbReference type="RefSeq" id="WP_052553430.1">
    <property type="nucleotide sequence ID" value="NZ_JMCC02000071.1"/>
</dbReference>
<sequence>MPGTQTNVSNGPDLTHFVQHRQLDIYEQGMARQGYAYGVDLRRSRWLASSTVGNVLVRAVDRAWPQLARHLLDEAVVPLAHEGRPVPIKLLRELSEHTSLLRAPVPAVRLLRPEQRGRWPLVTALGATHGGSLWLVLDVDSLLALEPDKRAFLLGAGLGHLHCEHAVFFSAHLLAGRREGNSSIRALQSVLTPWTRVMMFSADRAGLLACGRLETAVSVIENPPVPIGDDPDPSWMPPPPKTAMRIQALEEFARSAVFARVQAMRARQRELVRAVTLSGGPGPDGPFNQGQAPADAKPAEPEQIHVPANAWSLARVDTRLTHRLNLL</sequence>
<gene>
    <name evidence="2" type="ORF">DB30_06681</name>
</gene>
<name>A0A0C1ZU00_9BACT</name>
<dbReference type="AlphaFoldDB" id="A0A0C1ZU00"/>